<keyword evidence="5" id="KW-0479">Metal-binding</keyword>
<evidence type="ECO:0000256" key="9">
    <source>
        <dbReference type="ARBA" id="ARBA00022842"/>
    </source>
</evidence>
<evidence type="ECO:0000256" key="7">
    <source>
        <dbReference type="ARBA" id="ARBA00022777"/>
    </source>
</evidence>
<protein>
    <submittedName>
        <fullName evidence="15">Carbohydrate-Binding Module Family 45 protein</fullName>
    </submittedName>
</protein>
<evidence type="ECO:0000256" key="1">
    <source>
        <dbReference type="ARBA" id="ARBA00001946"/>
    </source>
</evidence>
<dbReference type="Gene3D" id="3.30.470.20">
    <property type="entry name" value="ATP-grasp fold, B domain"/>
    <property type="match status" value="1"/>
</dbReference>
<evidence type="ECO:0000259" key="14">
    <source>
        <dbReference type="Pfam" id="PF23166"/>
    </source>
</evidence>
<evidence type="ECO:0000256" key="2">
    <source>
        <dbReference type="ARBA" id="ARBA00007837"/>
    </source>
</evidence>
<organism evidence="15 16">
    <name type="scientific">Klebsormidium nitens</name>
    <name type="common">Green alga</name>
    <name type="synonym">Ulothrix nitens</name>
    <dbReference type="NCBI Taxonomy" id="105231"/>
    <lineage>
        <taxon>Eukaryota</taxon>
        <taxon>Viridiplantae</taxon>
        <taxon>Streptophyta</taxon>
        <taxon>Klebsormidiophyceae</taxon>
        <taxon>Klebsormidiales</taxon>
        <taxon>Klebsormidiaceae</taxon>
        <taxon>Klebsormidium</taxon>
    </lineage>
</organism>
<keyword evidence="8" id="KW-0067">ATP-binding</keyword>
<keyword evidence="9" id="KW-0460">Magnesium</keyword>
<dbReference type="AlphaFoldDB" id="A0A1Y1IP88"/>
<comment type="similarity">
    <text evidence="2">Belongs to the PEP-utilizing enzyme family.</text>
</comment>
<dbReference type="Pfam" id="PF22973">
    <property type="entry name" value="GWD1_pHisD"/>
    <property type="match status" value="1"/>
</dbReference>
<dbReference type="PANTHER" id="PTHR46999">
    <property type="entry name" value="ALPHA-GLUCAN WATER DIKINASE 1, CHLOROPLASTIC-RELATED"/>
    <property type="match status" value="1"/>
</dbReference>
<evidence type="ECO:0000259" key="12">
    <source>
        <dbReference type="Pfam" id="PF01326"/>
    </source>
</evidence>
<feature type="domain" description="Pyruvate phosphate dikinase AMP/ATP-binding" evidence="12">
    <location>
        <begin position="902"/>
        <end position="1101"/>
    </location>
</feature>
<keyword evidence="4" id="KW-0808">Transferase</keyword>
<sequence>MASVSCLRSACQLASLSSSSIARASTRKSVISIEHVRWLPPLLHQQLSNAGVLTGIRQTFPCGRVAGTTRIAQVCRAVATEAPAQASEFLSKTEQEFEGEQLLHSEVYKTGDGYTVLIRQPLQGATLHWGVNNWSLAPQEIWPEGTVQIDDKAVQSPFPSEPRDGAYELQLTMPESAAPRAIQFVLKDGDKWYNGPFAGNFVVQIKQPGVADIVDQAIEAEANYSNWSLFQRFIMARDLLDPAEQAGPSGMAFIYVWLRLSANRQLDWYRNSNYQSKDIAHVQKVLAEGMHDKSRFAMDPAVRRFARMAMGTLPRGGGDSEQIRMGILHIMREHGIREGHRPGIEEKFLEQWHQKLHTNTTPEDITICEAYLAYLHTANHDDYFRVLWDNGKISKEQLEKMDHPISSWPMHLPHLIPAFQHFLWILKTVHAGANMDTMVEMSKGQLSDDLKGDLYGILGDREAWWVPGKLVEAREKLEGVWRADWAGRDTLLLDIALDNYFGLRMAAVDKSSLGGDDLIELVALMLRNANIGNESAELAVCRDLWFKIKDQERWGKDWSLLAKAALDRVSLGLENYMDEIYNLVQPHAELFGAKAKVNRAYVTNFGEEVVRAQSLFPLSILVQKLEPMLRAAAGLGSWQVVSQAAAEGTVMVLTSLAEIQGEQYVKPRIVVAEQVGGMEDIPEGVVAVLSASATDVLSHVAIRARNQGCLLATAFDADELEQIRTLDGKFVSATVDAKGSVIVSEAKASSNGAVAKRAASSWRSSTPAEPPQPPKAWAISESDFPSGGVNQKSLNIARLREAAKNPSFDLPTSVALPFGAFEKALAASINRTPANRVKRLLTAVESFEGRGIPAELSELRMVVSTQLSALATLRKEVTGVAEAAGIVESGAWASDEAWKAAWGAICRVWASKWTDRAWLSRRAWGTPDGALQMAVLLQKVVPAEYAFVIHTADPISGDRSKIFGEVVPGLGEVLVGSYPGRAFSFTYNQDGTSEILSLPSKRIALLAANNSIIARSDSNGEDQEGFAGAGLYDSVPVPEAEVHLLDYTTEKLLWDPEFQSQLIEGVVGIAKEVEAAFGGVPQDIEGVYADGKFTVVQSRPQIL</sequence>
<reference evidence="15 16" key="1">
    <citation type="journal article" date="2014" name="Nat. Commun.">
        <title>Klebsormidium flaccidum genome reveals primary factors for plant terrestrial adaptation.</title>
        <authorList>
            <person name="Hori K."/>
            <person name="Maruyama F."/>
            <person name="Fujisawa T."/>
            <person name="Togashi T."/>
            <person name="Yamamoto N."/>
            <person name="Seo M."/>
            <person name="Sato S."/>
            <person name="Yamada T."/>
            <person name="Mori H."/>
            <person name="Tajima N."/>
            <person name="Moriyama T."/>
            <person name="Ikeuchi M."/>
            <person name="Watanabe M."/>
            <person name="Wada H."/>
            <person name="Kobayashi K."/>
            <person name="Saito M."/>
            <person name="Masuda T."/>
            <person name="Sasaki-Sekimoto Y."/>
            <person name="Mashiguchi K."/>
            <person name="Awai K."/>
            <person name="Shimojima M."/>
            <person name="Masuda S."/>
            <person name="Iwai M."/>
            <person name="Nobusawa T."/>
            <person name="Narise T."/>
            <person name="Kondo S."/>
            <person name="Saito H."/>
            <person name="Sato R."/>
            <person name="Murakawa M."/>
            <person name="Ihara Y."/>
            <person name="Oshima-Yamada Y."/>
            <person name="Ohtaka K."/>
            <person name="Satoh M."/>
            <person name="Sonobe K."/>
            <person name="Ishii M."/>
            <person name="Ohtani R."/>
            <person name="Kanamori-Sato M."/>
            <person name="Honoki R."/>
            <person name="Miyazaki D."/>
            <person name="Mochizuki H."/>
            <person name="Umetsu J."/>
            <person name="Higashi K."/>
            <person name="Shibata D."/>
            <person name="Kamiya Y."/>
            <person name="Sato N."/>
            <person name="Nakamura Y."/>
            <person name="Tabata S."/>
            <person name="Ida S."/>
            <person name="Kurokawa K."/>
            <person name="Ohta H."/>
        </authorList>
    </citation>
    <scope>NUCLEOTIDE SEQUENCE [LARGE SCALE GENOMIC DNA]</scope>
    <source>
        <strain evidence="15 16">NIES-2285</strain>
    </source>
</reference>
<keyword evidence="7" id="KW-0418">Kinase</keyword>
<dbReference type="InterPro" id="IPR013815">
    <property type="entry name" value="ATP_grasp_subdomain_1"/>
</dbReference>
<dbReference type="STRING" id="105231.A0A1Y1IP88"/>
<dbReference type="GO" id="GO:0016301">
    <property type="term" value="F:kinase activity"/>
    <property type="evidence" value="ECO:0007669"/>
    <property type="project" value="UniProtKB-KW"/>
</dbReference>
<evidence type="ECO:0000256" key="5">
    <source>
        <dbReference type="ARBA" id="ARBA00022723"/>
    </source>
</evidence>
<dbReference type="EMBL" id="DF237609">
    <property type="protein sequence ID" value="GAQ90596.1"/>
    <property type="molecule type" value="Genomic_DNA"/>
</dbReference>
<feature type="region of interest" description="Disordered" evidence="11">
    <location>
        <begin position="759"/>
        <end position="782"/>
    </location>
</feature>
<dbReference type="PANTHER" id="PTHR46999:SF2">
    <property type="entry name" value="CARBOHYDRATE-BINDING MODULE FAMILY 45 PROTEIN"/>
    <property type="match status" value="1"/>
</dbReference>
<dbReference type="Pfam" id="PF01326">
    <property type="entry name" value="PPDK_N"/>
    <property type="match status" value="1"/>
</dbReference>
<dbReference type="Proteomes" id="UP000054558">
    <property type="component" value="Unassembled WGS sequence"/>
</dbReference>
<dbReference type="GO" id="GO:0005524">
    <property type="term" value="F:ATP binding"/>
    <property type="evidence" value="ECO:0007669"/>
    <property type="project" value="UniProtKB-KW"/>
</dbReference>
<dbReference type="OMA" id="FLHTGNW"/>
<evidence type="ECO:0000256" key="10">
    <source>
        <dbReference type="ARBA" id="ARBA00023277"/>
    </source>
</evidence>
<keyword evidence="16" id="KW-1185">Reference proteome</keyword>
<evidence type="ECO:0000313" key="15">
    <source>
        <dbReference type="EMBL" id="GAQ90596.1"/>
    </source>
</evidence>
<feature type="domain" description="Alpha-glucan water dikinase-like N-terminal Ig-like" evidence="14">
    <location>
        <begin position="122"/>
        <end position="203"/>
    </location>
</feature>
<dbReference type="Gene3D" id="3.30.1490.20">
    <property type="entry name" value="ATP-grasp fold, A domain"/>
    <property type="match status" value="1"/>
</dbReference>
<evidence type="ECO:0000256" key="3">
    <source>
        <dbReference type="ARBA" id="ARBA00011738"/>
    </source>
</evidence>
<dbReference type="GO" id="GO:0046872">
    <property type="term" value="F:metal ion binding"/>
    <property type="evidence" value="ECO:0007669"/>
    <property type="project" value="UniProtKB-KW"/>
</dbReference>
<dbReference type="InterPro" id="IPR056301">
    <property type="entry name" value="GWD-like_N_Ig"/>
</dbReference>
<name>A0A1Y1IP88_KLENI</name>
<evidence type="ECO:0000256" key="11">
    <source>
        <dbReference type="SAM" id="MobiDB-lite"/>
    </source>
</evidence>
<keyword evidence="6" id="KW-0547">Nucleotide-binding</keyword>
<keyword evidence="10" id="KW-0119">Carbohydrate metabolism</keyword>
<evidence type="ECO:0000259" key="13">
    <source>
        <dbReference type="Pfam" id="PF22973"/>
    </source>
</evidence>
<evidence type="ECO:0000256" key="8">
    <source>
        <dbReference type="ARBA" id="ARBA00022840"/>
    </source>
</evidence>
<comment type="subunit">
    <text evidence="3">Homodimer.</text>
</comment>
<dbReference type="InterPro" id="IPR002192">
    <property type="entry name" value="PPDK_AMP/ATP-bd"/>
</dbReference>
<gene>
    <name evidence="15" type="ORF">KFL_006600010</name>
</gene>
<dbReference type="InterPro" id="IPR054481">
    <property type="entry name" value="GWD1_pHisD"/>
</dbReference>
<dbReference type="Pfam" id="PF23166">
    <property type="entry name" value="Ig_N_CWD1"/>
    <property type="match status" value="1"/>
</dbReference>
<evidence type="ECO:0000256" key="6">
    <source>
        <dbReference type="ARBA" id="ARBA00022741"/>
    </source>
</evidence>
<comment type="cofactor">
    <cofactor evidence="1">
        <name>Mg(2+)</name>
        <dbReference type="ChEBI" id="CHEBI:18420"/>
    </cofactor>
</comment>
<feature type="domain" description="Alpha-glucan water dikinase phosphohistidine-like" evidence="13">
    <location>
        <begin position="637"/>
        <end position="749"/>
    </location>
</feature>
<evidence type="ECO:0000256" key="4">
    <source>
        <dbReference type="ARBA" id="ARBA00022679"/>
    </source>
</evidence>
<evidence type="ECO:0000313" key="16">
    <source>
        <dbReference type="Proteomes" id="UP000054558"/>
    </source>
</evidence>
<dbReference type="SUPFAM" id="SSF56059">
    <property type="entry name" value="Glutathione synthetase ATP-binding domain-like"/>
    <property type="match status" value="1"/>
</dbReference>
<proteinExistence type="inferred from homology"/>
<dbReference type="OrthoDB" id="6123450at2759"/>
<accession>A0A1Y1IP88</accession>